<organism evidence="1 2">
    <name type="scientific">Clonostachys rosea f. rosea IK726</name>
    <dbReference type="NCBI Taxonomy" id="1349383"/>
    <lineage>
        <taxon>Eukaryota</taxon>
        <taxon>Fungi</taxon>
        <taxon>Dikarya</taxon>
        <taxon>Ascomycota</taxon>
        <taxon>Pezizomycotina</taxon>
        <taxon>Sordariomycetes</taxon>
        <taxon>Hypocreomycetidae</taxon>
        <taxon>Hypocreales</taxon>
        <taxon>Bionectriaceae</taxon>
        <taxon>Clonostachys</taxon>
    </lineage>
</organism>
<keyword evidence="2" id="KW-1185">Reference proteome</keyword>
<sequence length="549" mass="59816">MKGDGLKKTASRTEVKNGSIRQNLSDEERLGQLGHQQELRRTFSLPALGALCLCLMATWEALSTVIAPALISGGPPCLFYNYVLSFVCTICIAVSLAEIASIYPTAGGQYHWVAALCPAPRKAAAAWATGWISVGGQILLTASSAFAAGLQTQALITLNDETYVPSRWQGMLFYWAILLYAGLLNVWGSKLMPHFNLVSGVIHIGAFVGIIITLGVMAPKNTSSFVFTEFENNSGWSSDGVSWLVGMQSTVYPFLGYVTEFWIYEEQGVLTISSYDAACHLAEELPHASRNVPLALIGGVVVNGLIGLVYCIVLLYSTSSLDSLLQTPTGYPFMQIYLDATQSRVGATVMSLTLIIVATAATVAGVASTSRTLWAFARDKATPFDAYLGVVDKRLQVPLRSVILVILLQVLLGLIYLGNATAFNAVLSMAIIGLYLSYLSPIFFMVVFGRSQLRPEDFGPFRMPRALGIAANIVSLIWMIVVMIFSTFPLTLPVTAQNMNYSIVVVAGWSMFGLVYYLWAGRHKFQVPLTNLSVTLDTIQVNEQREERE</sequence>
<name>A0ACA9U0W0_BIOOC</name>
<gene>
    <name evidence="1" type="ORF">CRV2_00005808</name>
</gene>
<comment type="caution">
    <text evidence="1">The sequence shown here is derived from an EMBL/GenBank/DDBJ whole genome shotgun (WGS) entry which is preliminary data.</text>
</comment>
<dbReference type="Proteomes" id="UP000836387">
    <property type="component" value="Unassembled WGS sequence"/>
</dbReference>
<protein>
    <submittedName>
        <fullName evidence="1">Uncharacterized protein</fullName>
    </submittedName>
</protein>
<accession>A0ACA9U0W0</accession>
<reference evidence="1" key="2">
    <citation type="submission" date="2021-10" db="EMBL/GenBank/DDBJ databases">
        <authorList>
            <person name="Piombo E."/>
        </authorList>
    </citation>
    <scope>NUCLEOTIDE SEQUENCE</scope>
</reference>
<proteinExistence type="predicted"/>
<evidence type="ECO:0000313" key="1">
    <source>
        <dbReference type="EMBL" id="CAG9946921.1"/>
    </source>
</evidence>
<reference evidence="1" key="1">
    <citation type="submission" date="2020-04" db="EMBL/GenBank/DDBJ databases">
        <authorList>
            <person name="Broberg M."/>
        </authorList>
    </citation>
    <scope>NUCLEOTIDE SEQUENCE</scope>
</reference>
<evidence type="ECO:0000313" key="2">
    <source>
        <dbReference type="Proteomes" id="UP000836387"/>
    </source>
</evidence>
<dbReference type="EMBL" id="CADEHS020000010">
    <property type="protein sequence ID" value="CAG9946921.1"/>
    <property type="molecule type" value="Genomic_DNA"/>
</dbReference>